<evidence type="ECO:0000313" key="10">
    <source>
        <dbReference type="EMBL" id="TYA14544.1"/>
    </source>
</evidence>
<evidence type="ECO:0000256" key="6">
    <source>
        <dbReference type="ARBA" id="ARBA00023308"/>
    </source>
</evidence>
<dbReference type="PANTHER" id="PTHR43095">
    <property type="entry name" value="SUGAR KINASE"/>
    <property type="match status" value="1"/>
</dbReference>
<dbReference type="Gene3D" id="3.30.420.40">
    <property type="match status" value="2"/>
</dbReference>
<keyword evidence="11" id="KW-1185">Reference proteome</keyword>
<evidence type="ECO:0000256" key="5">
    <source>
        <dbReference type="ARBA" id="ARBA00022840"/>
    </source>
</evidence>
<dbReference type="GO" id="GO:0019301">
    <property type="term" value="P:rhamnose catabolic process"/>
    <property type="evidence" value="ECO:0007669"/>
    <property type="project" value="UniProtKB-UniRule"/>
</dbReference>
<comment type="caution">
    <text evidence="10">The sequence shown here is derived from an EMBL/GenBank/DDBJ whole genome shotgun (WGS) entry which is preliminary data.</text>
</comment>
<evidence type="ECO:0000256" key="4">
    <source>
        <dbReference type="ARBA" id="ARBA00022777"/>
    </source>
</evidence>
<reference evidence="10 11" key="1">
    <citation type="submission" date="2019-08" db="EMBL/GenBank/DDBJ databases">
        <title>Genome sequencing of Paenibacillus faecis DSM 23593(T).</title>
        <authorList>
            <person name="Kook J.-K."/>
            <person name="Park S.-N."/>
            <person name="Lim Y.K."/>
        </authorList>
    </citation>
    <scope>NUCLEOTIDE SEQUENCE [LARGE SCALE GENOMIC DNA]</scope>
    <source>
        <strain evidence="10 11">DSM 23593</strain>
    </source>
</reference>
<dbReference type="PANTHER" id="PTHR43095:SF5">
    <property type="entry name" value="XYLULOSE KINASE"/>
    <property type="match status" value="1"/>
</dbReference>
<dbReference type="InterPro" id="IPR050406">
    <property type="entry name" value="FGGY_Carb_Kinase"/>
</dbReference>
<keyword evidence="4 10" id="KW-0418">Kinase</keyword>
<keyword evidence="3" id="KW-0547">Nucleotide-binding</keyword>
<evidence type="ECO:0000256" key="3">
    <source>
        <dbReference type="ARBA" id="ARBA00022741"/>
    </source>
</evidence>
<proteinExistence type="inferred from homology"/>
<feature type="domain" description="Carbohydrate kinase FGGY C-terminal" evidence="9">
    <location>
        <begin position="252"/>
        <end position="441"/>
    </location>
</feature>
<accession>A0A5D0CZ17</accession>
<dbReference type="InterPro" id="IPR013449">
    <property type="entry name" value="Rhamnulokinase"/>
</dbReference>
<name>A0A5D0CZ17_9BACL</name>
<dbReference type="GO" id="GO:0005524">
    <property type="term" value="F:ATP binding"/>
    <property type="evidence" value="ECO:0007669"/>
    <property type="project" value="UniProtKB-KW"/>
</dbReference>
<keyword evidence="2 10" id="KW-0808">Transferase</keyword>
<keyword evidence="5" id="KW-0067">ATP-binding</keyword>
<evidence type="ECO:0000256" key="7">
    <source>
        <dbReference type="NCBIfam" id="TIGR02627"/>
    </source>
</evidence>
<evidence type="ECO:0000256" key="1">
    <source>
        <dbReference type="ARBA" id="ARBA00009156"/>
    </source>
</evidence>
<dbReference type="Pfam" id="PF02782">
    <property type="entry name" value="FGGY_C"/>
    <property type="match status" value="1"/>
</dbReference>
<evidence type="ECO:0000259" key="8">
    <source>
        <dbReference type="Pfam" id="PF00370"/>
    </source>
</evidence>
<dbReference type="NCBIfam" id="TIGR02627">
    <property type="entry name" value="rhamnulo_kin"/>
    <property type="match status" value="1"/>
</dbReference>
<dbReference type="InterPro" id="IPR018484">
    <property type="entry name" value="FGGY_N"/>
</dbReference>
<keyword evidence="6" id="KW-0684">Rhamnose metabolism</keyword>
<dbReference type="AlphaFoldDB" id="A0A5D0CZ17"/>
<dbReference type="GO" id="GO:0008993">
    <property type="term" value="F:rhamnulokinase activity"/>
    <property type="evidence" value="ECO:0007669"/>
    <property type="project" value="UniProtKB-UniRule"/>
</dbReference>
<evidence type="ECO:0000256" key="2">
    <source>
        <dbReference type="ARBA" id="ARBA00022679"/>
    </source>
</evidence>
<dbReference type="RefSeq" id="WP_148450139.1">
    <property type="nucleotide sequence ID" value="NZ_VSDO01000001.1"/>
</dbReference>
<dbReference type="InterPro" id="IPR018485">
    <property type="entry name" value="FGGY_C"/>
</dbReference>
<dbReference type="Pfam" id="PF00370">
    <property type="entry name" value="FGGY_N"/>
    <property type="match status" value="1"/>
</dbReference>
<sequence>MLNHIAVDIGASSGRLVHGALIAGQMVIRELYRFDNRFHRVEGHDYWDIDHLLEEILAGLVLAKRGGIGRCTLGIDTWAVDYVLLDRTGKRIHEVYAYRDSRTNGAPDNFHRVIPREAVYRKTGIQELSFNTLYQLFVHDPEQLKRTDAILLVPDYLYFRLTGRQINELTNASTTQLLNLQDGEFDPELLGILGLDRAQFAELTEPGIKLGPLLPELKEAYDLPECELVVVPTHDTASAVVGVPAAGDRPWAYLSSGTWSLLGAELAEPLNTGSAMSCNYTNERGAYGTFRFLKNIMGLWMIQETRRVSAIDCSFAELAQWAEEAPPFQSLVACNHPRFLNPADMIEEIRSFCRETGQPVPATLGEVARCIFESLALTYRDAMEELERLTGRTFEVLHIVGGGSHNGLLNQLTADLLGKPVCAGPSESTAIGNLAVQMIACGCLYDVRSARETIDGSFPITRYTPRPVENRKQLLERWERVKTSPVF</sequence>
<comment type="similarity">
    <text evidence="1">Belongs to the FGGY kinase family.</text>
</comment>
<protein>
    <recommendedName>
        <fullName evidence="7">Rhamnulokinase</fullName>
        <ecNumber evidence="7">2.7.1.5</ecNumber>
    </recommendedName>
</protein>
<dbReference type="CDD" id="cd07771">
    <property type="entry name" value="ASKHA_NBD_FGGY_RhaB-like"/>
    <property type="match status" value="1"/>
</dbReference>
<dbReference type="InterPro" id="IPR043129">
    <property type="entry name" value="ATPase_NBD"/>
</dbReference>
<dbReference type="EC" id="2.7.1.5" evidence="7"/>
<evidence type="ECO:0000313" key="11">
    <source>
        <dbReference type="Proteomes" id="UP000325218"/>
    </source>
</evidence>
<evidence type="ECO:0000259" key="9">
    <source>
        <dbReference type="Pfam" id="PF02782"/>
    </source>
</evidence>
<dbReference type="EMBL" id="VSDO01000001">
    <property type="protein sequence ID" value="TYA14544.1"/>
    <property type="molecule type" value="Genomic_DNA"/>
</dbReference>
<gene>
    <name evidence="10" type="primary">rhaB</name>
    <name evidence="10" type="ORF">FRY98_02325</name>
</gene>
<dbReference type="Proteomes" id="UP000325218">
    <property type="component" value="Unassembled WGS sequence"/>
</dbReference>
<dbReference type="SUPFAM" id="SSF53067">
    <property type="entry name" value="Actin-like ATPase domain"/>
    <property type="match status" value="2"/>
</dbReference>
<dbReference type="OrthoDB" id="9761504at2"/>
<organism evidence="10 11">
    <name type="scientific">Paenibacillus faecis</name>
    <dbReference type="NCBI Taxonomy" id="862114"/>
    <lineage>
        <taxon>Bacteria</taxon>
        <taxon>Bacillati</taxon>
        <taxon>Bacillota</taxon>
        <taxon>Bacilli</taxon>
        <taxon>Bacillales</taxon>
        <taxon>Paenibacillaceae</taxon>
        <taxon>Paenibacillus</taxon>
    </lineage>
</organism>
<feature type="domain" description="Carbohydrate kinase FGGY N-terminal" evidence="8">
    <location>
        <begin position="5"/>
        <end position="242"/>
    </location>
</feature>